<keyword evidence="5 11" id="KW-0812">Transmembrane</keyword>
<keyword evidence="3 11" id="KW-1134">Transmembrane beta strand</keyword>
<evidence type="ECO:0000256" key="5">
    <source>
        <dbReference type="ARBA" id="ARBA00022692"/>
    </source>
</evidence>
<feature type="signal peptide" evidence="13">
    <location>
        <begin position="1"/>
        <end position="33"/>
    </location>
</feature>
<keyword evidence="16" id="KW-0675">Receptor</keyword>
<dbReference type="PANTHER" id="PTHR32552:SF81">
    <property type="entry name" value="TONB-DEPENDENT OUTER MEMBRANE RECEPTOR"/>
    <property type="match status" value="1"/>
</dbReference>
<dbReference type="EMBL" id="BASZ01000001">
    <property type="protein sequence ID" value="GAD47862.1"/>
    <property type="molecule type" value="Genomic_DNA"/>
</dbReference>
<evidence type="ECO:0000256" key="12">
    <source>
        <dbReference type="RuleBase" id="RU003357"/>
    </source>
</evidence>
<keyword evidence="13" id="KW-0732">Signal</keyword>
<accession>U2YIF9</accession>
<evidence type="ECO:0000256" key="4">
    <source>
        <dbReference type="ARBA" id="ARBA00022496"/>
    </source>
</evidence>
<gene>
    <name evidence="16" type="ORF">NT2_01_06360</name>
</gene>
<keyword evidence="7" id="KW-0406">Ion transport</keyword>
<feature type="domain" description="TonB-dependent receptor-like beta-barrel" evidence="14">
    <location>
        <begin position="306"/>
        <end position="833"/>
    </location>
</feature>
<keyword evidence="10 11" id="KW-0998">Cell outer membrane</keyword>
<evidence type="ECO:0000259" key="15">
    <source>
        <dbReference type="Pfam" id="PF07715"/>
    </source>
</evidence>
<feature type="domain" description="TonB-dependent receptor plug" evidence="15">
    <location>
        <begin position="60"/>
        <end position="168"/>
    </location>
</feature>
<dbReference type="PROSITE" id="PS52016">
    <property type="entry name" value="TONB_DEPENDENT_REC_3"/>
    <property type="match status" value="1"/>
</dbReference>
<comment type="caution">
    <text evidence="16">The sequence shown here is derived from an EMBL/GenBank/DDBJ whole genome shotgun (WGS) entry which is preliminary data.</text>
</comment>
<proteinExistence type="inferred from homology"/>
<comment type="subcellular location">
    <subcellularLocation>
        <location evidence="1 11">Cell outer membrane</location>
        <topology evidence="1 11">Multi-pass membrane protein</topology>
    </subcellularLocation>
</comment>
<dbReference type="OrthoDB" id="9760333at2"/>
<dbReference type="InterPro" id="IPR012910">
    <property type="entry name" value="Plug_dom"/>
</dbReference>
<evidence type="ECO:0000313" key="16">
    <source>
        <dbReference type="EMBL" id="GAD47862.1"/>
    </source>
</evidence>
<evidence type="ECO:0000256" key="3">
    <source>
        <dbReference type="ARBA" id="ARBA00022452"/>
    </source>
</evidence>
<dbReference type="InterPro" id="IPR036942">
    <property type="entry name" value="Beta-barrel_TonB_sf"/>
</dbReference>
<evidence type="ECO:0000256" key="13">
    <source>
        <dbReference type="SAM" id="SignalP"/>
    </source>
</evidence>
<evidence type="ECO:0000256" key="9">
    <source>
        <dbReference type="ARBA" id="ARBA00023136"/>
    </source>
</evidence>
<dbReference type="GO" id="GO:0006826">
    <property type="term" value="P:iron ion transport"/>
    <property type="evidence" value="ECO:0007669"/>
    <property type="project" value="UniProtKB-KW"/>
</dbReference>
<dbReference type="RefSeq" id="WP_021688769.1">
    <property type="nucleotide sequence ID" value="NZ_BASZ01000001.1"/>
</dbReference>
<protein>
    <submittedName>
        <fullName evidence="16">Putative TonB-dependent receptor</fullName>
    </submittedName>
</protein>
<feature type="chain" id="PRO_5030177698" evidence="13">
    <location>
        <begin position="34"/>
        <end position="870"/>
    </location>
</feature>
<dbReference type="CDD" id="cd01347">
    <property type="entry name" value="ligand_gated_channel"/>
    <property type="match status" value="1"/>
</dbReference>
<reference evidence="16 17" key="1">
    <citation type="submission" date="2013-09" db="EMBL/GenBank/DDBJ databases">
        <title>Whole genome shotgun sequence of Novosphingobium tardaugens NBRC 16725.</title>
        <authorList>
            <person name="Isaki S."/>
            <person name="Hosoyama A."/>
            <person name="Tsuchikane K."/>
            <person name="Katsumata H."/>
            <person name="Ando Y."/>
            <person name="Yamazaki S."/>
            <person name="Fujita N."/>
        </authorList>
    </citation>
    <scope>NUCLEOTIDE SEQUENCE [LARGE SCALE GENOMIC DNA]</scope>
    <source>
        <strain evidence="16 17">NBRC 16725</strain>
    </source>
</reference>
<dbReference type="InterPro" id="IPR039426">
    <property type="entry name" value="TonB-dep_rcpt-like"/>
</dbReference>
<dbReference type="Gene3D" id="2.40.170.20">
    <property type="entry name" value="TonB-dependent receptor, beta-barrel domain"/>
    <property type="match status" value="1"/>
</dbReference>
<evidence type="ECO:0000256" key="1">
    <source>
        <dbReference type="ARBA" id="ARBA00004571"/>
    </source>
</evidence>
<dbReference type="eggNOG" id="COG4771">
    <property type="taxonomic scope" value="Bacteria"/>
</dbReference>
<dbReference type="AlphaFoldDB" id="U2YIF9"/>
<keyword evidence="6" id="KW-0408">Iron</keyword>
<name>U2YIF9_9SPHN</name>
<keyword evidence="4" id="KW-0410">Iron transport</keyword>
<comment type="similarity">
    <text evidence="11 12">Belongs to the TonB-dependent receptor family.</text>
</comment>
<evidence type="ECO:0000259" key="14">
    <source>
        <dbReference type="Pfam" id="PF00593"/>
    </source>
</evidence>
<sequence length="870" mass="94731">MTVREVVERRSVRTLILTGAGATALLMPGFAQAQQAAETDLAEAEGNEIIVTATKREKTLQDVPVAVSVTTAETIERAHIRDVSDLVSVVPSLRVVQLQGSQQTNFFIRGFGNGSNNVGVEPSVGVFVDGVFRSRTASQIGDFPDIQRVEVLRGPQSTLFGKNASAGVISIVTREPQFTFGGAAEASYGNFDAKVLKGYVTGPLAESLAFSLAAGVNKRDGFAKDLGSDTRTNERNRWFVRGQMLFQPDDQLKIRVIGDYDKIDENCCGVVNLLSSDATRALQHPLIGGKVSDPAHPFADKVYGNLPSTNKIENYGFSAQVDYDTGPFKLTSITAFRRTNAINDQDSDFTSARLLATNLEDKHLRSFSQEFRVAGDLTDSISALFGVFYLNEKFRQHGELYLDDQFRTYADLLIRGNSGGALNVGALEGAFGALEGAPNKYLGTFFTDTTGQNIDLSLKSQSLSIFGQFDVELTDRLTLTVGGNYTRDKKKFATDVTSHDTFSAINFDAPQYAPLRYQLLYQGALGNGLSEETAAAFAAARMNNPLANPLGPLRTFQLFPPFVNVPNAVEDGKTNDDNFSYTLRLAYDATDHVNLYASYATGFKASSINLSRDSRPPASLAGALASAGELVSNLHYGTRLADPEKSKVFELGAKGSWRNYSANLAVFYQEIKGFQSNIFLGTGFALSNAGKQSTYGVEFEGTARPIPPLTLGVSITWLDPKYNSFIASAVGDQSGRRPPEIPEWSTTFSAQWDQDLGSGNHLILRGSYHYESTAWAVEGLPGFIKRDAAGNVVSYAPAIEAASKFKRQVDEVDASLTFAMENGLELSVWGRNLLNDRYFNRVFDSVAQPLAVSGYLNQPRTYGVGARFKW</sequence>
<evidence type="ECO:0000256" key="6">
    <source>
        <dbReference type="ARBA" id="ARBA00023004"/>
    </source>
</evidence>
<keyword evidence="9 11" id="KW-0472">Membrane</keyword>
<dbReference type="PANTHER" id="PTHR32552">
    <property type="entry name" value="FERRICHROME IRON RECEPTOR-RELATED"/>
    <property type="match status" value="1"/>
</dbReference>
<dbReference type="Pfam" id="PF07715">
    <property type="entry name" value="Plug"/>
    <property type="match status" value="1"/>
</dbReference>
<evidence type="ECO:0000313" key="17">
    <source>
        <dbReference type="Proteomes" id="UP000016568"/>
    </source>
</evidence>
<evidence type="ECO:0000256" key="10">
    <source>
        <dbReference type="ARBA" id="ARBA00023237"/>
    </source>
</evidence>
<dbReference type="eggNOG" id="COG1629">
    <property type="taxonomic scope" value="Bacteria"/>
</dbReference>
<organism evidence="16 17">
    <name type="scientific">Caenibius tardaugens NBRC 16725</name>
    <dbReference type="NCBI Taxonomy" id="1219035"/>
    <lineage>
        <taxon>Bacteria</taxon>
        <taxon>Pseudomonadati</taxon>
        <taxon>Pseudomonadota</taxon>
        <taxon>Alphaproteobacteria</taxon>
        <taxon>Sphingomonadales</taxon>
        <taxon>Erythrobacteraceae</taxon>
        <taxon>Caenibius</taxon>
    </lineage>
</organism>
<keyword evidence="8 12" id="KW-0798">TonB box</keyword>
<dbReference type="GO" id="GO:0009279">
    <property type="term" value="C:cell outer membrane"/>
    <property type="evidence" value="ECO:0007669"/>
    <property type="project" value="UniProtKB-SubCell"/>
</dbReference>
<dbReference type="KEGG" id="ntd:EGO55_13965"/>
<evidence type="ECO:0000256" key="8">
    <source>
        <dbReference type="ARBA" id="ARBA00023077"/>
    </source>
</evidence>
<dbReference type="SUPFAM" id="SSF56935">
    <property type="entry name" value="Porins"/>
    <property type="match status" value="1"/>
</dbReference>
<dbReference type="Pfam" id="PF00593">
    <property type="entry name" value="TonB_dep_Rec_b-barrel"/>
    <property type="match status" value="1"/>
</dbReference>
<dbReference type="InterPro" id="IPR000531">
    <property type="entry name" value="Beta-barrel_TonB"/>
</dbReference>
<evidence type="ECO:0000256" key="11">
    <source>
        <dbReference type="PROSITE-ProRule" id="PRU01360"/>
    </source>
</evidence>
<keyword evidence="2 11" id="KW-0813">Transport</keyword>
<keyword evidence="17" id="KW-1185">Reference proteome</keyword>
<dbReference type="Proteomes" id="UP000016568">
    <property type="component" value="Unassembled WGS sequence"/>
</dbReference>
<evidence type="ECO:0000256" key="7">
    <source>
        <dbReference type="ARBA" id="ARBA00023065"/>
    </source>
</evidence>
<evidence type="ECO:0000256" key="2">
    <source>
        <dbReference type="ARBA" id="ARBA00022448"/>
    </source>
</evidence>